<keyword evidence="8" id="KW-0282">Flagellum</keyword>
<evidence type="ECO:0000313" key="8">
    <source>
        <dbReference type="EMBL" id="SHI40149.1"/>
    </source>
</evidence>
<dbReference type="AlphaFoldDB" id="A0A1M6AUE8"/>
<proteinExistence type="inferred from homology"/>
<comment type="similarity">
    <text evidence="2 4">Belongs to the flagella basal body rod proteins family.</text>
</comment>
<dbReference type="InterPro" id="IPR020013">
    <property type="entry name" value="Flagellar_FlgE/F/G"/>
</dbReference>
<dbReference type="PANTHER" id="PTHR30435:SF1">
    <property type="entry name" value="FLAGELLAR HOOK PROTEIN FLGE"/>
    <property type="match status" value="1"/>
</dbReference>
<dbReference type="InterPro" id="IPR001444">
    <property type="entry name" value="Flag_bb_rod_N"/>
</dbReference>
<keyword evidence="8" id="KW-0966">Cell projection</keyword>
<dbReference type="Pfam" id="PF22692">
    <property type="entry name" value="LlgE_F_G_D1"/>
    <property type="match status" value="1"/>
</dbReference>
<evidence type="ECO:0000259" key="5">
    <source>
        <dbReference type="Pfam" id="PF00460"/>
    </source>
</evidence>
<evidence type="ECO:0000259" key="7">
    <source>
        <dbReference type="Pfam" id="PF22692"/>
    </source>
</evidence>
<feature type="domain" description="Flagellar basal-body/hook protein C-terminal" evidence="6">
    <location>
        <begin position="417"/>
        <end position="461"/>
    </location>
</feature>
<evidence type="ECO:0000256" key="2">
    <source>
        <dbReference type="ARBA" id="ARBA00009677"/>
    </source>
</evidence>
<dbReference type="STRING" id="1121302.SAMN02745163_00181"/>
<protein>
    <recommendedName>
        <fullName evidence="4">Flagellar hook protein FlgE</fullName>
    </recommendedName>
</protein>
<dbReference type="Pfam" id="PF00460">
    <property type="entry name" value="Flg_bb_rod"/>
    <property type="match status" value="1"/>
</dbReference>
<keyword evidence="9" id="KW-1185">Reference proteome</keyword>
<evidence type="ECO:0000259" key="6">
    <source>
        <dbReference type="Pfam" id="PF06429"/>
    </source>
</evidence>
<evidence type="ECO:0000256" key="1">
    <source>
        <dbReference type="ARBA" id="ARBA00004117"/>
    </source>
</evidence>
<evidence type="ECO:0000256" key="3">
    <source>
        <dbReference type="ARBA" id="ARBA00023143"/>
    </source>
</evidence>
<reference evidence="8 9" key="1">
    <citation type="submission" date="2016-11" db="EMBL/GenBank/DDBJ databases">
        <authorList>
            <person name="Jaros S."/>
            <person name="Januszkiewicz K."/>
            <person name="Wedrychowicz H."/>
        </authorList>
    </citation>
    <scope>NUCLEOTIDE SEQUENCE [LARGE SCALE GENOMIC DNA]</scope>
    <source>
        <strain evidence="8 9">DSM 21758</strain>
    </source>
</reference>
<dbReference type="GO" id="GO:0071978">
    <property type="term" value="P:bacterial-type flagellum-dependent swarming motility"/>
    <property type="evidence" value="ECO:0007669"/>
    <property type="project" value="TreeGrafter"/>
</dbReference>
<dbReference type="RefSeq" id="WP_072984343.1">
    <property type="nucleotide sequence ID" value="NZ_FQZB01000003.1"/>
</dbReference>
<feature type="domain" description="Flagellar basal body rod protein N-terminal" evidence="5">
    <location>
        <begin position="5"/>
        <end position="35"/>
    </location>
</feature>
<dbReference type="GO" id="GO:0009424">
    <property type="term" value="C:bacterial-type flagellum hook"/>
    <property type="evidence" value="ECO:0007669"/>
    <property type="project" value="TreeGrafter"/>
</dbReference>
<dbReference type="GO" id="GO:0005829">
    <property type="term" value="C:cytosol"/>
    <property type="evidence" value="ECO:0007669"/>
    <property type="project" value="TreeGrafter"/>
</dbReference>
<dbReference type="InterPro" id="IPR010930">
    <property type="entry name" value="Flg_bb/hook_C_dom"/>
</dbReference>
<accession>A0A1M6AUE8</accession>
<dbReference type="Proteomes" id="UP000184310">
    <property type="component" value="Unassembled WGS sequence"/>
</dbReference>
<dbReference type="NCBIfam" id="TIGR03506">
    <property type="entry name" value="FlgEFG_subfam"/>
    <property type="match status" value="2"/>
</dbReference>
<name>A0A1M6AUE8_9CLOT</name>
<evidence type="ECO:0000256" key="4">
    <source>
        <dbReference type="RuleBase" id="RU362116"/>
    </source>
</evidence>
<keyword evidence="3 4" id="KW-0975">Bacterial flagellum</keyword>
<dbReference type="OrthoDB" id="9804559at2"/>
<gene>
    <name evidence="8" type="ORF">SAMN02745163_00181</name>
</gene>
<dbReference type="InterPro" id="IPR053967">
    <property type="entry name" value="LlgE_F_G-like_D1"/>
</dbReference>
<dbReference type="InterPro" id="IPR037925">
    <property type="entry name" value="FlgE/F/G-like"/>
</dbReference>
<comment type="function">
    <text evidence="4">A flexible structure which links the flagellar filament to the drive apparatus in the basal body.</text>
</comment>
<comment type="subcellular location">
    <subcellularLocation>
        <location evidence="1 4">Bacterial flagellum basal body</location>
    </subcellularLocation>
</comment>
<keyword evidence="8" id="KW-0969">Cilium</keyword>
<dbReference type="PANTHER" id="PTHR30435">
    <property type="entry name" value="FLAGELLAR PROTEIN"/>
    <property type="match status" value="1"/>
</dbReference>
<dbReference type="GO" id="GO:0009425">
    <property type="term" value="C:bacterial-type flagellum basal body"/>
    <property type="evidence" value="ECO:0007669"/>
    <property type="project" value="UniProtKB-SubCell"/>
</dbReference>
<evidence type="ECO:0000313" key="9">
    <source>
        <dbReference type="Proteomes" id="UP000184310"/>
    </source>
</evidence>
<dbReference type="SUPFAM" id="SSF117143">
    <property type="entry name" value="Flagellar hook protein flgE"/>
    <property type="match status" value="1"/>
</dbReference>
<dbReference type="Pfam" id="PF06429">
    <property type="entry name" value="Flg_bbr_C"/>
    <property type="match status" value="1"/>
</dbReference>
<sequence>MLRSLYSGISGMQVNQTKMDVIGNNIANVGTTSFKSSNVRFEDMLSQNVKDASGPSLYQGGVNSKQVGLGVQLQSINTVMSQGMLQPTGRALDAAIDGEGFFMVSKGPQTFADGTIKINNGKGQHNIDSQSLSTSGSQIMYSRDGSFTLDADGNLLTSDGYRIMGYAVTNDDNKQQATGLAPGQVSAGGIKFDFSPGSQLNNYKIQFQNGAASGTAISANADVDQHVITISGDFSGKLTNKQFTDAVNKALSGAGISQTATVSGDPVNPGANDDLIKAPSDFNASAAITGGTPIESIGTDGTISFVDGSKKVSAYDDSLKTLKIPDKVKVPGTTNSYLKVKSFSIDKTGIVNATLENGSVAAVGQLALAGFKNPEGLNKLGGNLYGQSANSGEPIIRTGTNTSGGEDNSKGFGSIANGMLEMSNVDLAQQFTDMITTSRAFQASGKMITTGDEILQDIINLKR</sequence>
<organism evidence="8 9">
    <name type="scientific">Clostridium cavendishii DSM 21758</name>
    <dbReference type="NCBI Taxonomy" id="1121302"/>
    <lineage>
        <taxon>Bacteria</taxon>
        <taxon>Bacillati</taxon>
        <taxon>Bacillota</taxon>
        <taxon>Clostridia</taxon>
        <taxon>Eubacteriales</taxon>
        <taxon>Clostridiaceae</taxon>
        <taxon>Clostridium</taxon>
    </lineage>
</organism>
<dbReference type="EMBL" id="FQZB01000003">
    <property type="protein sequence ID" value="SHI40149.1"/>
    <property type="molecule type" value="Genomic_DNA"/>
</dbReference>
<feature type="domain" description="Flagellar hook protein FlgE/F/G-like D1" evidence="7">
    <location>
        <begin position="137"/>
        <end position="186"/>
    </location>
</feature>